<dbReference type="Proteomes" id="UP000006038">
    <property type="component" value="Chromosome 9"/>
</dbReference>
<feature type="transmembrane region" description="Helical" evidence="1">
    <location>
        <begin position="38"/>
        <end position="56"/>
    </location>
</feature>
<evidence type="ECO:0000256" key="1">
    <source>
        <dbReference type="SAM" id="Phobius"/>
    </source>
</evidence>
<name>J3MZQ1_ORYBR</name>
<proteinExistence type="predicted"/>
<keyword evidence="1" id="KW-0472">Membrane</keyword>
<keyword evidence="1" id="KW-0812">Transmembrane</keyword>
<keyword evidence="1" id="KW-1133">Transmembrane helix</keyword>
<evidence type="ECO:0000313" key="3">
    <source>
        <dbReference type="Proteomes" id="UP000006038"/>
    </source>
</evidence>
<keyword evidence="3" id="KW-1185">Reference proteome</keyword>
<evidence type="ECO:0000313" key="2">
    <source>
        <dbReference type="EnsemblPlants" id="OB09G24800.1"/>
    </source>
</evidence>
<dbReference type="EnsemblPlants" id="OB09G24800.1">
    <property type="protein sequence ID" value="OB09G24800.1"/>
    <property type="gene ID" value="OB09G24800"/>
</dbReference>
<accession>J3MZQ1</accession>
<organism evidence="2">
    <name type="scientific">Oryza brachyantha</name>
    <name type="common">malo sina</name>
    <dbReference type="NCBI Taxonomy" id="4533"/>
    <lineage>
        <taxon>Eukaryota</taxon>
        <taxon>Viridiplantae</taxon>
        <taxon>Streptophyta</taxon>
        <taxon>Embryophyta</taxon>
        <taxon>Tracheophyta</taxon>
        <taxon>Spermatophyta</taxon>
        <taxon>Magnoliopsida</taxon>
        <taxon>Liliopsida</taxon>
        <taxon>Poales</taxon>
        <taxon>Poaceae</taxon>
        <taxon>BOP clade</taxon>
        <taxon>Oryzoideae</taxon>
        <taxon>Oryzeae</taxon>
        <taxon>Oryzinae</taxon>
        <taxon>Oryza</taxon>
    </lineage>
</organism>
<reference evidence="2" key="2">
    <citation type="submission" date="2013-04" db="UniProtKB">
        <authorList>
            <consortium name="EnsemblPlants"/>
        </authorList>
    </citation>
    <scope>IDENTIFICATION</scope>
</reference>
<dbReference type="Gramene" id="OB09G24800.1">
    <property type="protein sequence ID" value="OB09G24800.1"/>
    <property type="gene ID" value="OB09G24800"/>
</dbReference>
<dbReference type="HOGENOM" id="CLU_2124918_0_0_1"/>
<reference evidence="2" key="1">
    <citation type="journal article" date="2013" name="Nat. Commun.">
        <title>Whole-genome sequencing of Oryza brachyantha reveals mechanisms underlying Oryza genome evolution.</title>
        <authorList>
            <person name="Chen J."/>
            <person name="Huang Q."/>
            <person name="Gao D."/>
            <person name="Wang J."/>
            <person name="Lang Y."/>
            <person name="Liu T."/>
            <person name="Li B."/>
            <person name="Bai Z."/>
            <person name="Luis Goicoechea J."/>
            <person name="Liang C."/>
            <person name="Chen C."/>
            <person name="Zhang W."/>
            <person name="Sun S."/>
            <person name="Liao Y."/>
            <person name="Zhang X."/>
            <person name="Yang L."/>
            <person name="Song C."/>
            <person name="Wang M."/>
            <person name="Shi J."/>
            <person name="Liu G."/>
            <person name="Liu J."/>
            <person name="Zhou H."/>
            <person name="Zhou W."/>
            <person name="Yu Q."/>
            <person name="An N."/>
            <person name="Chen Y."/>
            <person name="Cai Q."/>
            <person name="Wang B."/>
            <person name="Liu B."/>
            <person name="Min J."/>
            <person name="Huang Y."/>
            <person name="Wu H."/>
            <person name="Li Z."/>
            <person name="Zhang Y."/>
            <person name="Yin Y."/>
            <person name="Song W."/>
            <person name="Jiang J."/>
            <person name="Jackson S.A."/>
            <person name="Wing R.A."/>
            <person name="Wang J."/>
            <person name="Chen M."/>
        </authorList>
    </citation>
    <scope>NUCLEOTIDE SEQUENCE [LARGE SCALE GENOMIC DNA]</scope>
    <source>
        <strain evidence="2">cv. IRGC 101232</strain>
    </source>
</reference>
<sequence length="114" mass="13529">MWGFRFGEGWLLGLQLEHVNDQASSLCYKKKRIQYEECNFYFILFFYFGFWHSFSFERDILICWSRLNQGTLPCFHQVLDTICVYHTACKKNGMFICEVNGNVAWDSAANNLQE</sequence>
<protein>
    <submittedName>
        <fullName evidence="2">Uncharacterized protein</fullName>
    </submittedName>
</protein>
<dbReference type="AlphaFoldDB" id="J3MZQ1"/>